<organism evidence="3 4">
    <name type="scientific">Smittium simulii</name>
    <dbReference type="NCBI Taxonomy" id="133385"/>
    <lineage>
        <taxon>Eukaryota</taxon>
        <taxon>Fungi</taxon>
        <taxon>Fungi incertae sedis</taxon>
        <taxon>Zoopagomycota</taxon>
        <taxon>Kickxellomycotina</taxon>
        <taxon>Harpellomycetes</taxon>
        <taxon>Harpellales</taxon>
        <taxon>Legeriomycetaceae</taxon>
        <taxon>Smittium</taxon>
    </lineage>
</organism>
<evidence type="ECO:0000256" key="2">
    <source>
        <dbReference type="SAM" id="SignalP"/>
    </source>
</evidence>
<feature type="compositionally biased region" description="Basic and acidic residues" evidence="1">
    <location>
        <begin position="39"/>
        <end position="48"/>
    </location>
</feature>
<sequence length="183" mass="20719">MISLKTALLVVLSSIYLSQASPLQSNGYSKSDLMSYDSNNKKQEGKRKNILDKHLLQGVPKNNSVYQIKGHSNNHAKGPHNKNIYKFRRITKNKANAHITLKPMVHKLKSIPFERNVGKKPWNDRNMKNSKIRKSKLDGSNSFSFNKLLHGFVNTANSVADSTKSFIKNKYNSVFNNSSTLRA</sequence>
<proteinExistence type="predicted"/>
<evidence type="ECO:0000256" key="1">
    <source>
        <dbReference type="SAM" id="MobiDB-lite"/>
    </source>
</evidence>
<feature type="signal peptide" evidence="2">
    <location>
        <begin position="1"/>
        <end position="20"/>
    </location>
</feature>
<dbReference type="AlphaFoldDB" id="A0A2T9YFL5"/>
<feature type="region of interest" description="Disordered" evidence="1">
    <location>
        <begin position="25"/>
        <end position="48"/>
    </location>
</feature>
<reference evidence="3 4" key="1">
    <citation type="journal article" date="2018" name="MBio">
        <title>Comparative Genomics Reveals the Core Gene Toolbox for the Fungus-Insect Symbiosis.</title>
        <authorList>
            <person name="Wang Y."/>
            <person name="Stata M."/>
            <person name="Wang W."/>
            <person name="Stajich J.E."/>
            <person name="White M.M."/>
            <person name="Moncalvo J.M."/>
        </authorList>
    </citation>
    <scope>NUCLEOTIDE SEQUENCE [LARGE SCALE GENOMIC DNA]</scope>
    <source>
        <strain evidence="3 4">SWE-8-4</strain>
    </source>
</reference>
<comment type="caution">
    <text evidence="3">The sequence shown here is derived from an EMBL/GenBank/DDBJ whole genome shotgun (WGS) entry which is preliminary data.</text>
</comment>
<evidence type="ECO:0000313" key="3">
    <source>
        <dbReference type="EMBL" id="PVU91064.1"/>
    </source>
</evidence>
<keyword evidence="4" id="KW-1185">Reference proteome</keyword>
<accession>A0A2T9YFL5</accession>
<protein>
    <submittedName>
        <fullName evidence="3">Uncharacterized protein</fullName>
    </submittedName>
</protein>
<dbReference type="Proteomes" id="UP000245383">
    <property type="component" value="Unassembled WGS sequence"/>
</dbReference>
<dbReference type="EMBL" id="MBFR01000221">
    <property type="protein sequence ID" value="PVU91064.1"/>
    <property type="molecule type" value="Genomic_DNA"/>
</dbReference>
<keyword evidence="2" id="KW-0732">Signal</keyword>
<name>A0A2T9YFL5_9FUNG</name>
<feature type="chain" id="PRO_5015506972" evidence="2">
    <location>
        <begin position="21"/>
        <end position="183"/>
    </location>
</feature>
<evidence type="ECO:0000313" key="4">
    <source>
        <dbReference type="Proteomes" id="UP000245383"/>
    </source>
</evidence>
<gene>
    <name evidence="3" type="ORF">BB561_004581</name>
</gene>